<protein>
    <submittedName>
        <fullName evidence="1">Uncharacterized protein</fullName>
    </submittedName>
</protein>
<dbReference type="AlphaFoldDB" id="A0A853DHJ5"/>
<organism evidence="1 2">
    <name type="scientific">Leifsonia naganoensis</name>
    <dbReference type="NCBI Taxonomy" id="150025"/>
    <lineage>
        <taxon>Bacteria</taxon>
        <taxon>Bacillati</taxon>
        <taxon>Actinomycetota</taxon>
        <taxon>Actinomycetes</taxon>
        <taxon>Micrococcales</taxon>
        <taxon>Microbacteriaceae</taxon>
        <taxon>Leifsonia</taxon>
    </lineage>
</organism>
<proteinExistence type="predicted"/>
<evidence type="ECO:0000313" key="2">
    <source>
        <dbReference type="Proteomes" id="UP000521075"/>
    </source>
</evidence>
<sequence>MDRDDQGSRDYWGRLEKRLPTAEEAVVREAEELLTPDMESPVTVARLFMLGLEDVDENAVALGQLVAPQTRSAWGDFTDAKAYLDAIPDPGISTTPILPAGYPDVAYVKIFNNVGSGFIVEQEQMVIIPAVVTLCRSNDGTGWYVYRMGDQPAPDTVEPMS</sequence>
<comment type="caution">
    <text evidence="1">The sequence shown here is derived from an EMBL/GenBank/DDBJ whole genome shotgun (WGS) entry which is preliminary data.</text>
</comment>
<reference evidence="1 2" key="1">
    <citation type="submission" date="2020-07" db="EMBL/GenBank/DDBJ databases">
        <title>Sequencing the genomes of 1000 actinobacteria strains.</title>
        <authorList>
            <person name="Klenk H.-P."/>
        </authorList>
    </citation>
    <scope>NUCLEOTIDE SEQUENCE [LARGE SCALE GENOMIC DNA]</scope>
    <source>
        <strain evidence="1 2">DSM 15166</strain>
    </source>
</reference>
<gene>
    <name evidence="1" type="ORF">HNR14_000447</name>
</gene>
<accession>A0A853DHJ5</accession>
<dbReference type="Proteomes" id="UP000521075">
    <property type="component" value="Unassembled WGS sequence"/>
</dbReference>
<dbReference type="EMBL" id="JACCHJ010000001">
    <property type="protein sequence ID" value="NYK08566.1"/>
    <property type="molecule type" value="Genomic_DNA"/>
</dbReference>
<evidence type="ECO:0000313" key="1">
    <source>
        <dbReference type="EMBL" id="NYK08566.1"/>
    </source>
</evidence>
<name>A0A853DHJ5_9MICO</name>
<dbReference type="RefSeq" id="WP_179699615.1">
    <property type="nucleotide sequence ID" value="NZ_BAAAHA010000004.1"/>
</dbReference>
<keyword evidence="2" id="KW-1185">Reference proteome</keyword>